<dbReference type="Proteomes" id="UP000886808">
    <property type="component" value="Unassembled WGS sequence"/>
</dbReference>
<evidence type="ECO:0000313" key="9">
    <source>
        <dbReference type="Proteomes" id="UP000886808"/>
    </source>
</evidence>
<organism evidence="8 9">
    <name type="scientific">Candidatus Butyricicoccus avistercoris</name>
    <dbReference type="NCBI Taxonomy" id="2838518"/>
    <lineage>
        <taxon>Bacteria</taxon>
        <taxon>Bacillati</taxon>
        <taxon>Bacillota</taxon>
        <taxon>Clostridia</taxon>
        <taxon>Eubacteriales</taxon>
        <taxon>Butyricicoccaceae</taxon>
        <taxon>Butyricicoccus</taxon>
    </lineage>
</organism>
<dbReference type="InterPro" id="IPR051401">
    <property type="entry name" value="GtrA_CellWall_Glycosyl"/>
</dbReference>
<evidence type="ECO:0000313" key="8">
    <source>
        <dbReference type="EMBL" id="HIV62125.1"/>
    </source>
</evidence>
<comment type="caution">
    <text evidence="8">The sequence shown here is derived from an EMBL/GenBank/DDBJ whole genome shotgun (WGS) entry which is preliminary data.</text>
</comment>
<feature type="transmembrane region" description="Helical" evidence="6">
    <location>
        <begin position="77"/>
        <end position="97"/>
    </location>
</feature>
<keyword evidence="3 6" id="KW-0812">Transmembrane</keyword>
<comment type="similarity">
    <text evidence="2">Belongs to the GtrA family.</text>
</comment>
<evidence type="ECO:0000256" key="4">
    <source>
        <dbReference type="ARBA" id="ARBA00022989"/>
    </source>
</evidence>
<feature type="transmembrane region" description="Helical" evidence="6">
    <location>
        <begin position="46"/>
        <end position="65"/>
    </location>
</feature>
<dbReference type="PANTHER" id="PTHR38459:SF5">
    <property type="entry name" value="CELL WALL TEICHOIC ACID GLYCOSYLATION PROTEIN GTCA"/>
    <property type="match status" value="1"/>
</dbReference>
<protein>
    <submittedName>
        <fullName evidence="8">GtrA family protein</fullName>
    </submittedName>
</protein>
<name>A0A9D1PHY8_9FIRM</name>
<dbReference type="InterPro" id="IPR007267">
    <property type="entry name" value="GtrA_DPMS_TM"/>
</dbReference>
<reference evidence="8" key="1">
    <citation type="journal article" date="2021" name="PeerJ">
        <title>Extensive microbial diversity within the chicken gut microbiome revealed by metagenomics and culture.</title>
        <authorList>
            <person name="Gilroy R."/>
            <person name="Ravi A."/>
            <person name="Getino M."/>
            <person name="Pursley I."/>
            <person name="Horton D.L."/>
            <person name="Alikhan N.F."/>
            <person name="Baker D."/>
            <person name="Gharbi K."/>
            <person name="Hall N."/>
            <person name="Watson M."/>
            <person name="Adriaenssens E.M."/>
            <person name="Foster-Nyarko E."/>
            <person name="Jarju S."/>
            <person name="Secka A."/>
            <person name="Antonio M."/>
            <person name="Oren A."/>
            <person name="Chaudhuri R.R."/>
            <person name="La Ragione R."/>
            <person name="Hildebrand F."/>
            <person name="Pallen M.J."/>
        </authorList>
    </citation>
    <scope>NUCLEOTIDE SEQUENCE</scope>
    <source>
        <strain evidence="8">CHK193-4272</strain>
    </source>
</reference>
<comment type="subcellular location">
    <subcellularLocation>
        <location evidence="1">Membrane</location>
        <topology evidence="1">Multi-pass membrane protein</topology>
    </subcellularLocation>
</comment>
<dbReference type="GO" id="GO:0000271">
    <property type="term" value="P:polysaccharide biosynthetic process"/>
    <property type="evidence" value="ECO:0007669"/>
    <property type="project" value="InterPro"/>
</dbReference>
<reference evidence="8" key="2">
    <citation type="submission" date="2021-04" db="EMBL/GenBank/DDBJ databases">
        <authorList>
            <person name="Gilroy R."/>
        </authorList>
    </citation>
    <scope>NUCLEOTIDE SEQUENCE</scope>
    <source>
        <strain evidence="8">CHK193-4272</strain>
    </source>
</reference>
<feature type="transmembrane region" description="Helical" evidence="6">
    <location>
        <begin position="12"/>
        <end position="34"/>
    </location>
</feature>
<evidence type="ECO:0000256" key="5">
    <source>
        <dbReference type="ARBA" id="ARBA00023136"/>
    </source>
</evidence>
<evidence type="ECO:0000259" key="7">
    <source>
        <dbReference type="Pfam" id="PF04138"/>
    </source>
</evidence>
<dbReference type="EMBL" id="DXIE01000028">
    <property type="protein sequence ID" value="HIV62125.1"/>
    <property type="molecule type" value="Genomic_DNA"/>
</dbReference>
<evidence type="ECO:0000256" key="1">
    <source>
        <dbReference type="ARBA" id="ARBA00004141"/>
    </source>
</evidence>
<evidence type="ECO:0000256" key="6">
    <source>
        <dbReference type="SAM" id="Phobius"/>
    </source>
</evidence>
<dbReference type="GO" id="GO:0005886">
    <property type="term" value="C:plasma membrane"/>
    <property type="evidence" value="ECO:0007669"/>
    <property type="project" value="TreeGrafter"/>
</dbReference>
<dbReference type="Pfam" id="PF04138">
    <property type="entry name" value="GtrA_DPMS_TM"/>
    <property type="match status" value="1"/>
</dbReference>
<feature type="domain" description="GtrA/DPMS transmembrane" evidence="7">
    <location>
        <begin position="15"/>
        <end position="126"/>
    </location>
</feature>
<evidence type="ECO:0000256" key="3">
    <source>
        <dbReference type="ARBA" id="ARBA00022692"/>
    </source>
</evidence>
<evidence type="ECO:0000256" key="2">
    <source>
        <dbReference type="ARBA" id="ARBA00009399"/>
    </source>
</evidence>
<gene>
    <name evidence="8" type="ORF">H9746_04655</name>
</gene>
<keyword evidence="4 6" id="KW-1133">Transmembrane helix</keyword>
<dbReference type="AlphaFoldDB" id="A0A9D1PHY8"/>
<dbReference type="PANTHER" id="PTHR38459">
    <property type="entry name" value="PROPHAGE BACTOPRENOL-LINKED GLUCOSE TRANSLOCASE HOMOLOG"/>
    <property type="match status" value="1"/>
</dbReference>
<sequence>MRKFLNREFLIETFRYLVCGVSTVIVNIVLYKLLSTYVWGKLVSNTVAFLLSVLYAYFTNSIFVFRVKCTWKNFSEFIGMRIGTILIDNGGMMLLIWFNVNDMIAKCIVNVIIIGLNYIFSKLFIFRKK</sequence>
<proteinExistence type="inferred from homology"/>
<keyword evidence="5 6" id="KW-0472">Membrane</keyword>
<feature type="transmembrane region" description="Helical" evidence="6">
    <location>
        <begin position="103"/>
        <end position="125"/>
    </location>
</feature>
<accession>A0A9D1PHY8</accession>